<evidence type="ECO:0000259" key="2">
    <source>
        <dbReference type="Pfam" id="PF16879"/>
    </source>
</evidence>
<proteinExistence type="predicted"/>
<dbReference type="EMBL" id="JANIEX010000395">
    <property type="protein sequence ID" value="KAJ3567686.1"/>
    <property type="molecule type" value="Genomic_DNA"/>
</dbReference>
<sequence length="381" mass="43512">MALPFRFSTEYGRDPANGQIAYNYWTPSRDSPEVFYVVLLAYIQDGQSPTELKINVDEDFSISLHKDETFIDCTSFPQVDYLLFDIDKGDWVELGRRNKIDLSANIRPHYPFFLTKKAGLKDKDCPGMRHYIQCLRGRRYSDEGVASPGPELIGRGLIGKDDSSFDDAEVLTGRWQAYIDSYVSSENTAGVSHARVRLPYLRRTIPAKVRDIQPEVITQDGQEIKVCVRTYRLFYVSDKEDYLWKFRSKTEMEGNAVNLKKRNVLRRKWLEKSKVMPAFVAVGKGKEKESEKVVEAEKEKETPKKDVEKEKETEKVIKEPKEKEKELVVENLPEKAEKAKDTSPVVPSVEPPPESPETVGEPREEGEVTPEANPVPPETSS</sequence>
<gene>
    <name evidence="3" type="ORF">NP233_g6202</name>
</gene>
<dbReference type="InterPro" id="IPR031693">
    <property type="entry name" value="Sin3_C"/>
</dbReference>
<reference evidence="3" key="1">
    <citation type="submission" date="2022-07" db="EMBL/GenBank/DDBJ databases">
        <title>Genome Sequence of Leucocoprinus birnbaumii.</title>
        <authorList>
            <person name="Buettner E."/>
        </authorList>
    </citation>
    <scope>NUCLEOTIDE SEQUENCE</scope>
    <source>
        <strain evidence="3">VT141</strain>
    </source>
</reference>
<dbReference type="Proteomes" id="UP001213000">
    <property type="component" value="Unassembled WGS sequence"/>
</dbReference>
<feature type="domain" description="Sin3 C-terminal" evidence="2">
    <location>
        <begin position="157"/>
        <end position="243"/>
    </location>
</feature>
<organism evidence="3 4">
    <name type="scientific">Leucocoprinus birnbaumii</name>
    <dbReference type="NCBI Taxonomy" id="56174"/>
    <lineage>
        <taxon>Eukaryota</taxon>
        <taxon>Fungi</taxon>
        <taxon>Dikarya</taxon>
        <taxon>Basidiomycota</taxon>
        <taxon>Agaricomycotina</taxon>
        <taxon>Agaricomycetes</taxon>
        <taxon>Agaricomycetidae</taxon>
        <taxon>Agaricales</taxon>
        <taxon>Agaricineae</taxon>
        <taxon>Agaricaceae</taxon>
        <taxon>Leucocoprinus</taxon>
    </lineage>
</organism>
<dbReference type="Pfam" id="PF16879">
    <property type="entry name" value="Sin3a_C"/>
    <property type="match status" value="1"/>
</dbReference>
<accession>A0AAD5YQ82</accession>
<keyword evidence="4" id="KW-1185">Reference proteome</keyword>
<comment type="caution">
    <text evidence="3">The sequence shown here is derived from an EMBL/GenBank/DDBJ whole genome shotgun (WGS) entry which is preliminary data.</text>
</comment>
<feature type="region of interest" description="Disordered" evidence="1">
    <location>
        <begin position="286"/>
        <end position="381"/>
    </location>
</feature>
<evidence type="ECO:0000313" key="4">
    <source>
        <dbReference type="Proteomes" id="UP001213000"/>
    </source>
</evidence>
<name>A0AAD5YQ82_9AGAR</name>
<dbReference type="AlphaFoldDB" id="A0AAD5YQ82"/>
<feature type="compositionally biased region" description="Basic and acidic residues" evidence="1">
    <location>
        <begin position="286"/>
        <end position="341"/>
    </location>
</feature>
<evidence type="ECO:0000313" key="3">
    <source>
        <dbReference type="EMBL" id="KAJ3567686.1"/>
    </source>
</evidence>
<protein>
    <recommendedName>
        <fullName evidence="2">Sin3 C-terminal domain-containing protein</fullName>
    </recommendedName>
</protein>
<evidence type="ECO:0000256" key="1">
    <source>
        <dbReference type="SAM" id="MobiDB-lite"/>
    </source>
</evidence>